<name>A0A1I4HB35_9RHOB</name>
<dbReference type="AlphaFoldDB" id="A0A1I4HB35"/>
<dbReference type="OrthoDB" id="7666987at2"/>
<gene>
    <name evidence="1" type="ORF">SAMN04488042_10126</name>
</gene>
<dbReference type="Pfam" id="PF10094">
    <property type="entry name" value="DUF2332"/>
    <property type="match status" value="1"/>
</dbReference>
<proteinExistence type="predicted"/>
<evidence type="ECO:0000313" key="2">
    <source>
        <dbReference type="Proteomes" id="UP000199144"/>
    </source>
</evidence>
<sequence length="345" mass="37644">MTALRDAFLFQADACEGLDSPFMGRLLRLLADRWPTDTALAQKCAAWQGDIGPMAASLPLRIAGGLHALVLQGMDPALAAAYPPNSVPDADLWQAVQGALHTHDAFLTEWIDHAPQTNEVRRAAVLIGAAHLLSERHGLPIRLTELGASAGLNLMFDQFHMALDGADYGPQSPVQLAPDWRGSLPPETPLNITERRGVDLNPLNAQDPADQLRLLAYLWPDQSERLARTRAAIALQNAPLEQGDAIDWLESRLAPVPGTLHLIYHTVAWQYFPAHAQERGEEIIVGAGHAALPDAPLAWLSLEADDKTPGAAIRLRLWPGNHDIALGRADFHGRWVDWQAPTHLP</sequence>
<accession>A0A1I4HB35</accession>
<protein>
    <recommendedName>
        <fullName evidence="3">DUF2332 domain-containing protein</fullName>
    </recommendedName>
</protein>
<dbReference type="RefSeq" id="WP_093089937.1">
    <property type="nucleotide sequence ID" value="NZ_FOTQ01000001.1"/>
</dbReference>
<evidence type="ECO:0008006" key="3">
    <source>
        <dbReference type="Google" id="ProtNLM"/>
    </source>
</evidence>
<dbReference type="PIRSF" id="PIRSF012608">
    <property type="entry name" value="UCP012608"/>
    <property type="match status" value="1"/>
</dbReference>
<evidence type="ECO:0000313" key="1">
    <source>
        <dbReference type="EMBL" id="SFL39424.1"/>
    </source>
</evidence>
<dbReference type="InterPro" id="IPR011200">
    <property type="entry name" value="UCP012608"/>
</dbReference>
<dbReference type="STRING" id="254406.SAMN04488042_10126"/>
<dbReference type="EMBL" id="FOTQ01000001">
    <property type="protein sequence ID" value="SFL39424.1"/>
    <property type="molecule type" value="Genomic_DNA"/>
</dbReference>
<keyword evidence="2" id="KW-1185">Reference proteome</keyword>
<reference evidence="1 2" key="1">
    <citation type="submission" date="2016-10" db="EMBL/GenBank/DDBJ databases">
        <authorList>
            <person name="de Groot N.N."/>
        </authorList>
    </citation>
    <scope>NUCLEOTIDE SEQUENCE [LARGE SCALE GENOMIC DNA]</scope>
    <source>
        <strain evidence="1 2">DSM 15283</strain>
    </source>
</reference>
<dbReference type="Proteomes" id="UP000199144">
    <property type="component" value="Unassembled WGS sequence"/>
</dbReference>
<organism evidence="1 2">
    <name type="scientific">Shimia aestuarii</name>
    <dbReference type="NCBI Taxonomy" id="254406"/>
    <lineage>
        <taxon>Bacteria</taxon>
        <taxon>Pseudomonadati</taxon>
        <taxon>Pseudomonadota</taxon>
        <taxon>Alphaproteobacteria</taxon>
        <taxon>Rhodobacterales</taxon>
        <taxon>Roseobacteraceae</taxon>
    </lineage>
</organism>